<protein>
    <recommendedName>
        <fullName evidence="5">Ribosome quality control complex subunit 2</fullName>
    </recommendedName>
</protein>
<dbReference type="GO" id="GO:1990112">
    <property type="term" value="C:RQC complex"/>
    <property type="evidence" value="ECO:0007669"/>
    <property type="project" value="TreeGrafter"/>
</dbReference>
<dbReference type="PANTHER" id="PTHR15239:SF6">
    <property type="entry name" value="RIBOSOME QUALITY CONTROL COMPLEX SUBUNIT NEMF"/>
    <property type="match status" value="1"/>
</dbReference>
<feature type="domain" description="NFACT RNA-binding" evidence="7">
    <location>
        <begin position="547"/>
        <end position="660"/>
    </location>
</feature>
<evidence type="ECO:0000256" key="4">
    <source>
        <dbReference type="ARBA" id="ARBA00023054"/>
    </source>
</evidence>
<dbReference type="InterPro" id="IPR051608">
    <property type="entry name" value="RQC_Subunit_NEMF"/>
</dbReference>
<dbReference type="Pfam" id="PF05670">
    <property type="entry name" value="NFACT-R_1"/>
    <property type="match status" value="1"/>
</dbReference>
<feature type="compositionally biased region" description="Basic and acidic residues" evidence="6">
    <location>
        <begin position="692"/>
        <end position="705"/>
    </location>
</feature>
<dbReference type="FunCoup" id="H0ED97">
    <property type="interactions" value="565"/>
</dbReference>
<dbReference type="HOGENOM" id="CLU_003612_1_1_1"/>
<keyword evidence="4" id="KW-0175">Coiled coil</keyword>
<feature type="compositionally biased region" description="Acidic residues" evidence="6">
    <location>
        <begin position="771"/>
        <end position="785"/>
    </location>
</feature>
<feature type="region of interest" description="Disordered" evidence="6">
    <location>
        <begin position="442"/>
        <end position="471"/>
    </location>
</feature>
<feature type="compositionally biased region" description="Basic and acidic residues" evidence="6">
    <location>
        <begin position="459"/>
        <end position="471"/>
    </location>
</feature>
<dbReference type="GO" id="GO:0043023">
    <property type="term" value="F:ribosomal large subunit binding"/>
    <property type="evidence" value="ECO:0007669"/>
    <property type="project" value="TreeGrafter"/>
</dbReference>
<feature type="compositionally biased region" description="Acidic residues" evidence="6">
    <location>
        <begin position="727"/>
        <end position="736"/>
    </location>
</feature>
<dbReference type="Proteomes" id="UP000005446">
    <property type="component" value="Unassembled WGS sequence"/>
</dbReference>
<feature type="compositionally biased region" description="Polar residues" evidence="6">
    <location>
        <begin position="750"/>
        <end position="763"/>
    </location>
</feature>
<dbReference type="GO" id="GO:0005737">
    <property type="term" value="C:cytoplasm"/>
    <property type="evidence" value="ECO:0007669"/>
    <property type="project" value="UniProtKB-SubCell"/>
</dbReference>
<feature type="compositionally biased region" description="Gly residues" evidence="6">
    <location>
        <begin position="1054"/>
        <end position="1063"/>
    </location>
</feature>
<dbReference type="OrthoDB" id="207084at2759"/>
<dbReference type="FunFam" id="2.30.310.10:FF:000003">
    <property type="entry name" value="Zinc knuckle domain containing protein"/>
    <property type="match status" value="1"/>
</dbReference>
<evidence type="ECO:0000259" key="7">
    <source>
        <dbReference type="Pfam" id="PF05670"/>
    </source>
</evidence>
<organism evidence="9 10">
    <name type="scientific">Glarea lozoyensis (strain ATCC 74030 / MF5533)</name>
    <dbReference type="NCBI Taxonomy" id="1104152"/>
    <lineage>
        <taxon>Eukaryota</taxon>
        <taxon>Fungi</taxon>
        <taxon>Dikarya</taxon>
        <taxon>Ascomycota</taxon>
        <taxon>Pezizomycotina</taxon>
        <taxon>Leotiomycetes</taxon>
        <taxon>Helotiales</taxon>
        <taxon>Helotiaceae</taxon>
        <taxon>Glarea</taxon>
    </lineage>
</organism>
<gene>
    <name evidence="9" type="ORF">M7I_0401</name>
</gene>
<dbReference type="GO" id="GO:0072344">
    <property type="term" value="P:rescue of stalled ribosome"/>
    <property type="evidence" value="ECO:0007669"/>
    <property type="project" value="TreeGrafter"/>
</dbReference>
<feature type="region of interest" description="Disordered" evidence="6">
    <location>
        <begin position="1038"/>
        <end position="1063"/>
    </location>
</feature>
<evidence type="ECO:0000256" key="1">
    <source>
        <dbReference type="ARBA" id="ARBA00004496"/>
    </source>
</evidence>
<comment type="similarity">
    <text evidence="2">Belongs to the NEMF family.</text>
</comment>
<feature type="compositionally biased region" description="Low complexity" evidence="6">
    <location>
        <begin position="1043"/>
        <end position="1053"/>
    </location>
</feature>
<dbReference type="InterPro" id="IPR021846">
    <property type="entry name" value="NFACT-C"/>
</dbReference>
<sequence>MKQRFSSLDVKVIAHELSNALLTLRVSNIYDLSSKIFLIKFAKPEHKQQIIIDSGFRCHLTDYARATASDQSDFVKKLRKVLKTRRVTSVCQIGTDRIIEFQFSDGLYKLYLEFYAAGNIILTDKELNILALLRPVPAGEGQEELRVGLQYSLENRQNYHGVPGLTKERLQNALQRAVDKGDEGLVAGKKAKKKGADALRKALAVSITEFPPMVVDHAMRVTSFDSTLKPAGVLQKDSLVDDLMKALQEAQKVMEEVTSCEVATGFIIAKKKEGYEENSDPEHSSKNVLYDDFHPFRPAQFESDPATVFLQYEGFNKTVDEFFSSIEGQRLESKLEERELNAQRKIQAARQDQERRLDGLQAVQSLNERKASAIQANVERVQEAMDAVNGLVAQGMDWVEIGKLIEVEKKRSNPVASMIKLPLKLEENTITLLLDEEVFDEDEDSAYETDDAPSDSEDEVTKQKEPKEKGVEKRLTVDIDLGLTPWKNAREYFDEKRQAATKEQKTLESSTKALKSQEAKIAHDLKKGLQQEKAVLRPVRRLMWFEKFIWFISSDGYLVLGGKDAQQNEMLYKKYMKKGDAFLHADIQGAATVVVRNDPRTPDAPIPPSTLSQAGSLVVSCSVAWDSKAGMSAWWASATQISKAAPSGDFLPPGSFSVNGKKNFLPPSQLLLGFGVIFRISESSKSKHLKHRVSDDRDQNRHSVEEPNQDTPEIAESEVASESAVPEIDDGQDSDDGTSNASDAEEEEQNTPSNPLQRQSTATEPKIAEVSNDDLTDGIEALEIDDTPKIPHTATPNDIDSNSESDDDTDFNQTTGTRTPNTVADNRKGGPATKKRGKRGKAKKIANKYKDQDEEDRLAAQQLIGASAGAEKARVEAEAKAQREAELAFQKERRKAQHRRTREETAAHEKLRREKMERGTDEVDEAEEEQMAAIDALVGTPLRGDEILEAIPFCAPWSAMAKTKYKVKLQPGTQKKGKAIKEIIGRWLIASQAKGVLDEKSEDPERMWPREVELLKGWKVEEVTNTIPVGKVRVMMAGGSTNSASKGSASQKGKAGGRGSKKR</sequence>
<dbReference type="InterPro" id="IPR008532">
    <property type="entry name" value="NFACT_RNA-bd"/>
</dbReference>
<dbReference type="GO" id="GO:1990116">
    <property type="term" value="P:ribosome-associated ubiquitin-dependent protein catabolic process"/>
    <property type="evidence" value="ECO:0007669"/>
    <property type="project" value="TreeGrafter"/>
</dbReference>
<feature type="compositionally biased region" description="Polar residues" evidence="6">
    <location>
        <begin position="813"/>
        <end position="824"/>
    </location>
</feature>
<proteinExistence type="inferred from homology"/>
<feature type="compositionally biased region" description="Acidic residues" evidence="6">
    <location>
        <begin position="801"/>
        <end position="810"/>
    </location>
</feature>
<feature type="compositionally biased region" description="Acidic residues" evidence="6">
    <location>
        <begin position="442"/>
        <end position="458"/>
    </location>
</feature>
<feature type="region of interest" description="Disordered" evidence="6">
    <location>
        <begin position="687"/>
        <end position="855"/>
    </location>
</feature>
<evidence type="ECO:0000256" key="3">
    <source>
        <dbReference type="ARBA" id="ARBA00022490"/>
    </source>
</evidence>
<dbReference type="EMBL" id="AGUE01000007">
    <property type="protein sequence ID" value="EHL03460.1"/>
    <property type="molecule type" value="Genomic_DNA"/>
</dbReference>
<feature type="compositionally biased region" description="Low complexity" evidence="6">
    <location>
        <begin position="712"/>
        <end position="726"/>
    </location>
</feature>
<evidence type="ECO:0000313" key="9">
    <source>
        <dbReference type="EMBL" id="EHL03460.1"/>
    </source>
</evidence>
<keyword evidence="10" id="KW-1185">Reference proteome</keyword>
<dbReference type="GO" id="GO:0000049">
    <property type="term" value="F:tRNA binding"/>
    <property type="evidence" value="ECO:0007669"/>
    <property type="project" value="TreeGrafter"/>
</dbReference>
<comment type="subcellular location">
    <subcellularLocation>
        <location evidence="1">Cytoplasm</location>
    </subcellularLocation>
</comment>
<evidence type="ECO:0000256" key="5">
    <source>
        <dbReference type="ARBA" id="ARBA00070414"/>
    </source>
</evidence>
<evidence type="ECO:0000256" key="6">
    <source>
        <dbReference type="SAM" id="MobiDB-lite"/>
    </source>
</evidence>
<reference evidence="9 10" key="1">
    <citation type="journal article" date="2012" name="Eukaryot. Cell">
        <title>Genome sequence of the fungus Glarea lozoyensis: the first genome sequence of a species from the Helotiaceae family.</title>
        <authorList>
            <person name="Youssar L."/>
            <person name="Gruening B.A."/>
            <person name="Erxleben A."/>
            <person name="Guenther S."/>
            <person name="Huettel W."/>
        </authorList>
    </citation>
    <scope>NUCLEOTIDE SEQUENCE [LARGE SCALE GENOMIC DNA]</scope>
    <source>
        <strain evidence="10">ATCC 74030 / MF5533</strain>
    </source>
</reference>
<dbReference type="Pfam" id="PF05833">
    <property type="entry name" value="NFACT_N"/>
    <property type="match status" value="1"/>
</dbReference>
<evidence type="ECO:0000256" key="2">
    <source>
        <dbReference type="ARBA" id="ARBA00008318"/>
    </source>
</evidence>
<dbReference type="AlphaFoldDB" id="H0ED97"/>
<feature type="compositionally biased region" description="Basic residues" evidence="6">
    <location>
        <begin position="833"/>
        <end position="847"/>
    </location>
</feature>
<accession>H0ED97</accession>
<dbReference type="Gene3D" id="2.30.310.10">
    <property type="entry name" value="ibrinogen binding protein from staphylococcus aureus domain"/>
    <property type="match status" value="1"/>
</dbReference>
<keyword evidence="3" id="KW-0963">Cytoplasm</keyword>
<feature type="compositionally biased region" description="Basic and acidic residues" evidence="6">
    <location>
        <begin position="901"/>
        <end position="921"/>
    </location>
</feature>
<feature type="region of interest" description="Disordered" evidence="6">
    <location>
        <begin position="886"/>
        <end position="924"/>
    </location>
</feature>
<feature type="domain" description="NFACT protein C-terminal" evidence="8">
    <location>
        <begin position="928"/>
        <end position="1035"/>
    </location>
</feature>
<dbReference type="InParanoid" id="H0ED97"/>
<dbReference type="Pfam" id="PF11923">
    <property type="entry name" value="NFACT-C"/>
    <property type="match status" value="1"/>
</dbReference>
<comment type="caution">
    <text evidence="9">The sequence shown here is derived from an EMBL/GenBank/DDBJ whole genome shotgun (WGS) entry which is preliminary data.</text>
</comment>
<evidence type="ECO:0000313" key="10">
    <source>
        <dbReference type="Proteomes" id="UP000005446"/>
    </source>
</evidence>
<evidence type="ECO:0000259" key="8">
    <source>
        <dbReference type="Pfam" id="PF11923"/>
    </source>
</evidence>
<name>H0ED97_GLAL7</name>
<dbReference type="PANTHER" id="PTHR15239">
    <property type="entry name" value="NUCLEAR EXPORT MEDIATOR FACTOR NEMF"/>
    <property type="match status" value="1"/>
</dbReference>